<evidence type="ECO:0000313" key="10">
    <source>
        <dbReference type="EnsemblFungi" id="MAPG_10292T0"/>
    </source>
</evidence>
<evidence type="ECO:0000256" key="1">
    <source>
        <dbReference type="ARBA" id="ARBA00004141"/>
    </source>
</evidence>
<dbReference type="Pfam" id="PF20684">
    <property type="entry name" value="Fung_rhodopsin"/>
    <property type="match status" value="1"/>
</dbReference>
<dbReference type="InterPro" id="IPR052337">
    <property type="entry name" value="SAT4-like"/>
</dbReference>
<evidence type="ECO:0000259" key="8">
    <source>
        <dbReference type="Pfam" id="PF20684"/>
    </source>
</evidence>
<dbReference type="PANTHER" id="PTHR33048:SF114">
    <property type="entry name" value="MEMBRANE PROTEIN PTH11-LIKE, PUTATIVE (AFU_ORTHOLOGUE AFUA_7G06620)-RELATED"/>
    <property type="match status" value="1"/>
</dbReference>
<dbReference type="PANTHER" id="PTHR33048">
    <property type="entry name" value="PTH11-LIKE INTEGRAL MEMBRANE PROTEIN (AFU_ORTHOLOGUE AFUA_5G11245)"/>
    <property type="match status" value="1"/>
</dbReference>
<sequence length="385" mass="42525">MDVETQSPTVIAVAVAFAIITFVILSLRLYARIFLVKHVGKDDYLIIVASLLSWSFIAATIRSAELGLGGHYPDVMARGVPNFVAYLQTVWLSSVMYNATLGFIKTSVLSLYMRLGDERLRTLSIVMICVVSCQATAHVLVCIFQCNPVQAAYDITIPVTEKRCIDINAFYLANAAVNILTDILTYALPIPLVLKLPIPRAQRVGLGVVLCLGFVACLSSVIRITFIPAMLVSHDPTWDIAQPMYWSVIETNIGILASSIPSTKVIAKRYFPRRRRTGSDWHPAALALGRWTVPSRRTRATRGRARRRTHTTEAHATGWPSRSGASSRASRTWTSRPPARCSACSCWKSRRRCRRVRFSTTTPSSPPARVSRVAAKGGSCATSRR</sequence>
<reference evidence="10" key="5">
    <citation type="submission" date="2015-06" db="UniProtKB">
        <authorList>
            <consortium name="EnsemblFungi"/>
        </authorList>
    </citation>
    <scope>IDENTIFICATION</scope>
    <source>
        <strain evidence="10">ATCC 64411</strain>
    </source>
</reference>
<dbReference type="eggNOG" id="ENOG502R3ID">
    <property type="taxonomic scope" value="Eukaryota"/>
</dbReference>
<reference evidence="9" key="3">
    <citation type="submission" date="2011-03" db="EMBL/GenBank/DDBJ databases">
        <title>Annotation of Magnaporthe poae ATCC 64411.</title>
        <authorList>
            <person name="Ma L.-J."/>
            <person name="Dead R."/>
            <person name="Young S.K."/>
            <person name="Zeng Q."/>
            <person name="Gargeya S."/>
            <person name="Fitzgerald M."/>
            <person name="Haas B."/>
            <person name="Abouelleil A."/>
            <person name="Alvarado L."/>
            <person name="Arachchi H.M."/>
            <person name="Berlin A."/>
            <person name="Brown A."/>
            <person name="Chapman S.B."/>
            <person name="Chen Z."/>
            <person name="Dunbar C."/>
            <person name="Freedman E."/>
            <person name="Gearin G."/>
            <person name="Gellesch M."/>
            <person name="Goldberg J."/>
            <person name="Griggs A."/>
            <person name="Gujja S."/>
            <person name="Heiman D."/>
            <person name="Howarth C."/>
            <person name="Larson L."/>
            <person name="Lui A."/>
            <person name="MacDonald P.J.P."/>
            <person name="Mehta T."/>
            <person name="Montmayeur A."/>
            <person name="Murphy C."/>
            <person name="Neiman D."/>
            <person name="Pearson M."/>
            <person name="Priest M."/>
            <person name="Roberts A."/>
            <person name="Saif S."/>
            <person name="Shea T."/>
            <person name="Shenoy N."/>
            <person name="Sisk P."/>
            <person name="Stolte C."/>
            <person name="Sykes S."/>
            <person name="Yandava C."/>
            <person name="Wortman J."/>
            <person name="Nusbaum C."/>
            <person name="Birren B."/>
        </authorList>
    </citation>
    <scope>NUCLEOTIDE SEQUENCE</scope>
    <source>
        <strain evidence="9">ATCC 64411</strain>
    </source>
</reference>
<feature type="compositionally biased region" description="Basic residues" evidence="6">
    <location>
        <begin position="297"/>
        <end position="309"/>
    </location>
</feature>
<feature type="transmembrane region" description="Helical" evidence="7">
    <location>
        <begin position="170"/>
        <end position="194"/>
    </location>
</feature>
<protein>
    <recommendedName>
        <fullName evidence="8">Rhodopsin domain-containing protein</fullName>
    </recommendedName>
</protein>
<evidence type="ECO:0000256" key="3">
    <source>
        <dbReference type="ARBA" id="ARBA00022989"/>
    </source>
</evidence>
<dbReference type="GO" id="GO:0016020">
    <property type="term" value="C:membrane"/>
    <property type="evidence" value="ECO:0007669"/>
    <property type="project" value="UniProtKB-SubCell"/>
</dbReference>
<feature type="transmembrane region" description="Helical" evidence="7">
    <location>
        <begin position="43"/>
        <end position="63"/>
    </location>
</feature>
<feature type="transmembrane region" description="Helical" evidence="7">
    <location>
        <begin position="12"/>
        <end position="31"/>
    </location>
</feature>
<evidence type="ECO:0000256" key="4">
    <source>
        <dbReference type="ARBA" id="ARBA00023136"/>
    </source>
</evidence>
<evidence type="ECO:0000313" key="11">
    <source>
        <dbReference type="Proteomes" id="UP000011715"/>
    </source>
</evidence>
<dbReference type="VEuPathDB" id="FungiDB:MAPG_10292"/>
<feature type="transmembrane region" description="Helical" evidence="7">
    <location>
        <begin position="244"/>
        <end position="267"/>
    </location>
</feature>
<feature type="transmembrane region" description="Helical" evidence="7">
    <location>
        <begin position="206"/>
        <end position="232"/>
    </location>
</feature>
<feature type="transmembrane region" description="Helical" evidence="7">
    <location>
        <begin position="125"/>
        <end position="150"/>
    </location>
</feature>
<evidence type="ECO:0000256" key="2">
    <source>
        <dbReference type="ARBA" id="ARBA00022692"/>
    </source>
</evidence>
<evidence type="ECO:0000256" key="6">
    <source>
        <dbReference type="SAM" id="MobiDB-lite"/>
    </source>
</evidence>
<feature type="transmembrane region" description="Helical" evidence="7">
    <location>
        <begin position="83"/>
        <end position="104"/>
    </location>
</feature>
<dbReference type="EMBL" id="ADBL01002300">
    <property type="status" value="NOT_ANNOTATED_CDS"/>
    <property type="molecule type" value="Genomic_DNA"/>
</dbReference>
<dbReference type="EMBL" id="GL876975">
    <property type="protein sequence ID" value="KLU90438.1"/>
    <property type="molecule type" value="Genomic_DNA"/>
</dbReference>
<feature type="region of interest" description="Disordered" evidence="6">
    <location>
        <begin position="357"/>
        <end position="385"/>
    </location>
</feature>
<evidence type="ECO:0000256" key="7">
    <source>
        <dbReference type="SAM" id="Phobius"/>
    </source>
</evidence>
<comment type="similarity">
    <text evidence="5">Belongs to the SAT4 family.</text>
</comment>
<reference evidence="11" key="1">
    <citation type="submission" date="2010-05" db="EMBL/GenBank/DDBJ databases">
        <title>The genome sequence of Magnaporthe poae strain ATCC 64411.</title>
        <authorList>
            <person name="Ma L.-J."/>
            <person name="Dead R."/>
            <person name="Young S."/>
            <person name="Zeng Q."/>
            <person name="Koehrsen M."/>
            <person name="Alvarado L."/>
            <person name="Berlin A."/>
            <person name="Chapman S.B."/>
            <person name="Chen Z."/>
            <person name="Freedman E."/>
            <person name="Gellesch M."/>
            <person name="Goldberg J."/>
            <person name="Griggs A."/>
            <person name="Gujja S."/>
            <person name="Heilman E.R."/>
            <person name="Heiman D."/>
            <person name="Hepburn T."/>
            <person name="Howarth C."/>
            <person name="Jen D."/>
            <person name="Larson L."/>
            <person name="Mehta T."/>
            <person name="Neiman D."/>
            <person name="Pearson M."/>
            <person name="Roberts A."/>
            <person name="Saif S."/>
            <person name="Shea T."/>
            <person name="Shenoy N."/>
            <person name="Sisk P."/>
            <person name="Stolte C."/>
            <person name="Sykes S."/>
            <person name="Walk T."/>
            <person name="White J."/>
            <person name="Yandava C."/>
            <person name="Haas B."/>
            <person name="Nusbaum C."/>
            <person name="Birren B."/>
        </authorList>
    </citation>
    <scope>NUCLEOTIDE SEQUENCE [LARGE SCALE GENOMIC DNA]</scope>
    <source>
        <strain evidence="11">ATCC 64411 / 73-15</strain>
    </source>
</reference>
<dbReference type="InterPro" id="IPR049326">
    <property type="entry name" value="Rhodopsin_dom_fungi"/>
</dbReference>
<dbReference type="OMA" id="CLTSWAF"/>
<feature type="region of interest" description="Disordered" evidence="6">
    <location>
        <begin position="297"/>
        <end position="341"/>
    </location>
</feature>
<reference evidence="10" key="4">
    <citation type="journal article" date="2015" name="G3 (Bethesda)">
        <title>Genome sequences of three phytopathogenic species of the Magnaporthaceae family of fungi.</title>
        <authorList>
            <person name="Okagaki L.H."/>
            <person name="Nunes C.C."/>
            <person name="Sailsbery J."/>
            <person name="Clay B."/>
            <person name="Brown D."/>
            <person name="John T."/>
            <person name="Oh Y."/>
            <person name="Young N."/>
            <person name="Fitzgerald M."/>
            <person name="Haas B.J."/>
            <person name="Zeng Q."/>
            <person name="Young S."/>
            <person name="Adiconis X."/>
            <person name="Fan L."/>
            <person name="Levin J.Z."/>
            <person name="Mitchell T.K."/>
            <person name="Okubara P.A."/>
            <person name="Farman M.L."/>
            <person name="Kohn L.M."/>
            <person name="Birren B."/>
            <person name="Ma L.-J."/>
            <person name="Dean R.A."/>
        </authorList>
    </citation>
    <scope>NUCLEOTIDE SEQUENCE</scope>
    <source>
        <strain evidence="10">ATCC 64411 / 73-15</strain>
    </source>
</reference>
<gene>
    <name evidence="9" type="ORF">MAPG_10292</name>
</gene>
<feature type="domain" description="Rhodopsin" evidence="8">
    <location>
        <begin position="27"/>
        <end position="268"/>
    </location>
</feature>
<accession>A0A0C4EC78</accession>
<proteinExistence type="inferred from homology"/>
<evidence type="ECO:0000256" key="5">
    <source>
        <dbReference type="ARBA" id="ARBA00038359"/>
    </source>
</evidence>
<reference evidence="9" key="2">
    <citation type="submission" date="2010-05" db="EMBL/GenBank/DDBJ databases">
        <title>The Genome Sequence of Magnaporthe poae strain ATCC 64411.</title>
        <authorList>
            <consortium name="The Broad Institute Genome Sequencing Platform"/>
            <consortium name="Broad Institute Genome Sequencing Center for Infectious Disease"/>
            <person name="Ma L.-J."/>
            <person name="Dead R."/>
            <person name="Young S."/>
            <person name="Zeng Q."/>
            <person name="Koehrsen M."/>
            <person name="Alvarado L."/>
            <person name="Berlin A."/>
            <person name="Chapman S.B."/>
            <person name="Chen Z."/>
            <person name="Freedman E."/>
            <person name="Gellesch M."/>
            <person name="Goldberg J."/>
            <person name="Griggs A."/>
            <person name="Gujja S."/>
            <person name="Heilman E.R."/>
            <person name="Heiman D."/>
            <person name="Hepburn T."/>
            <person name="Howarth C."/>
            <person name="Jen D."/>
            <person name="Larson L."/>
            <person name="Mehta T."/>
            <person name="Neiman D."/>
            <person name="Pearson M."/>
            <person name="Roberts A."/>
            <person name="Saif S."/>
            <person name="Shea T."/>
            <person name="Shenoy N."/>
            <person name="Sisk P."/>
            <person name="Stolte C."/>
            <person name="Sykes S."/>
            <person name="Walk T."/>
            <person name="White J."/>
            <person name="Yandava C."/>
            <person name="Haas B."/>
            <person name="Nusbaum C."/>
            <person name="Birren B."/>
        </authorList>
    </citation>
    <scope>NUCLEOTIDE SEQUENCE</scope>
    <source>
        <strain evidence="9">ATCC 64411</strain>
    </source>
</reference>
<organism evidence="10 11">
    <name type="scientific">Magnaporthiopsis poae (strain ATCC 64411 / 73-15)</name>
    <name type="common">Kentucky bluegrass fungus</name>
    <name type="synonym">Magnaporthe poae</name>
    <dbReference type="NCBI Taxonomy" id="644358"/>
    <lineage>
        <taxon>Eukaryota</taxon>
        <taxon>Fungi</taxon>
        <taxon>Dikarya</taxon>
        <taxon>Ascomycota</taxon>
        <taxon>Pezizomycotina</taxon>
        <taxon>Sordariomycetes</taxon>
        <taxon>Sordariomycetidae</taxon>
        <taxon>Magnaporthales</taxon>
        <taxon>Magnaporthaceae</taxon>
        <taxon>Magnaporthiopsis</taxon>
    </lineage>
</organism>
<dbReference type="STRING" id="644358.A0A0C4EC78"/>
<name>A0A0C4EC78_MAGP6</name>
<dbReference type="AlphaFoldDB" id="A0A0C4EC78"/>
<keyword evidence="3 7" id="KW-1133">Transmembrane helix</keyword>
<dbReference type="EnsemblFungi" id="MAPG_10292T0">
    <property type="protein sequence ID" value="MAPG_10292T0"/>
    <property type="gene ID" value="MAPG_10292"/>
</dbReference>
<dbReference type="OrthoDB" id="5393606at2759"/>
<comment type="subcellular location">
    <subcellularLocation>
        <location evidence="1">Membrane</location>
        <topology evidence="1">Multi-pass membrane protein</topology>
    </subcellularLocation>
</comment>
<keyword evidence="4 7" id="KW-0472">Membrane</keyword>
<dbReference type="Proteomes" id="UP000011715">
    <property type="component" value="Unassembled WGS sequence"/>
</dbReference>
<keyword evidence="11" id="KW-1185">Reference proteome</keyword>
<feature type="compositionally biased region" description="Low complexity" evidence="6">
    <location>
        <begin position="314"/>
        <end position="341"/>
    </location>
</feature>
<keyword evidence="2 7" id="KW-0812">Transmembrane</keyword>
<evidence type="ECO:0000313" key="9">
    <source>
        <dbReference type="EMBL" id="KLU90438.1"/>
    </source>
</evidence>